<dbReference type="OrthoDB" id="10520146at2759"/>
<dbReference type="Proteomes" id="UP000499080">
    <property type="component" value="Unassembled WGS sequence"/>
</dbReference>
<reference evidence="1 2" key="1">
    <citation type="journal article" date="2019" name="Sci. Rep.">
        <title>Orb-weaving spider Araneus ventricosus genome elucidates the spidroin gene catalogue.</title>
        <authorList>
            <person name="Kono N."/>
            <person name="Nakamura H."/>
            <person name="Ohtoshi R."/>
            <person name="Moran D.A.P."/>
            <person name="Shinohara A."/>
            <person name="Yoshida Y."/>
            <person name="Fujiwara M."/>
            <person name="Mori M."/>
            <person name="Tomita M."/>
            <person name="Arakawa K."/>
        </authorList>
    </citation>
    <scope>NUCLEOTIDE SEQUENCE [LARGE SCALE GENOMIC DNA]</scope>
</reference>
<protein>
    <submittedName>
        <fullName evidence="1">Uncharacterized protein</fullName>
    </submittedName>
</protein>
<organism evidence="1 2">
    <name type="scientific">Araneus ventricosus</name>
    <name type="common">Orbweaver spider</name>
    <name type="synonym">Epeira ventricosa</name>
    <dbReference type="NCBI Taxonomy" id="182803"/>
    <lineage>
        <taxon>Eukaryota</taxon>
        <taxon>Metazoa</taxon>
        <taxon>Ecdysozoa</taxon>
        <taxon>Arthropoda</taxon>
        <taxon>Chelicerata</taxon>
        <taxon>Arachnida</taxon>
        <taxon>Araneae</taxon>
        <taxon>Araneomorphae</taxon>
        <taxon>Entelegynae</taxon>
        <taxon>Araneoidea</taxon>
        <taxon>Araneidae</taxon>
        <taxon>Araneus</taxon>
    </lineage>
</organism>
<keyword evidence="2" id="KW-1185">Reference proteome</keyword>
<accession>A0A4Y2IIK4</accession>
<name>A0A4Y2IIK4_ARAVE</name>
<gene>
    <name evidence="1" type="ORF">AVEN_165633_1</name>
</gene>
<sequence>MMNDADYIATMMDEKNLDETRRGRFINGIMKMKHEANVSDNVSLQQQIAQLKERLRHAKMLSQERLRDITSLRQSFDHVLQTSGIHNRGSSARQNPSVYLGRGTLWQQQQHVVPYSGAASTRKERDFDETLDLQLPSLHHYLPHLLNNFDGLQPAVKIAGSRTGGNIRLISNSLTFLLLMVLIANRGRTQ</sequence>
<dbReference type="EMBL" id="BGPR01002699">
    <property type="protein sequence ID" value="GBM77607.1"/>
    <property type="molecule type" value="Genomic_DNA"/>
</dbReference>
<proteinExistence type="predicted"/>
<evidence type="ECO:0000313" key="1">
    <source>
        <dbReference type="EMBL" id="GBM77607.1"/>
    </source>
</evidence>
<comment type="caution">
    <text evidence="1">The sequence shown here is derived from an EMBL/GenBank/DDBJ whole genome shotgun (WGS) entry which is preliminary data.</text>
</comment>
<dbReference type="AlphaFoldDB" id="A0A4Y2IIK4"/>
<evidence type="ECO:0000313" key="2">
    <source>
        <dbReference type="Proteomes" id="UP000499080"/>
    </source>
</evidence>